<dbReference type="RefSeq" id="WP_189329846.1">
    <property type="nucleotide sequence ID" value="NZ_AP023356.1"/>
</dbReference>
<keyword evidence="3" id="KW-1185">Reference proteome</keyword>
<dbReference type="Proteomes" id="UP000676967">
    <property type="component" value="Chromosome"/>
</dbReference>
<gene>
    <name evidence="2" type="ORF">Aiant_80860</name>
</gene>
<evidence type="ECO:0000313" key="3">
    <source>
        <dbReference type="Proteomes" id="UP000676967"/>
    </source>
</evidence>
<feature type="transmembrane region" description="Helical" evidence="1">
    <location>
        <begin position="20"/>
        <end position="38"/>
    </location>
</feature>
<name>A0ABN6CS39_9ACTN</name>
<protein>
    <submittedName>
        <fullName evidence="2">Uncharacterized protein</fullName>
    </submittedName>
</protein>
<sequence>MESLVVLLSAQQPPGHSASNVMIGGAAILIILAIRAAGRSVQPFSELLKAAARIGLALVLAIAALALVVLSLFA</sequence>
<keyword evidence="1" id="KW-1133">Transmembrane helix</keyword>
<organism evidence="2 3">
    <name type="scientific">Actinoplanes ianthinogenes</name>
    <dbReference type="NCBI Taxonomy" id="122358"/>
    <lineage>
        <taxon>Bacteria</taxon>
        <taxon>Bacillati</taxon>
        <taxon>Actinomycetota</taxon>
        <taxon>Actinomycetes</taxon>
        <taxon>Micromonosporales</taxon>
        <taxon>Micromonosporaceae</taxon>
        <taxon>Actinoplanes</taxon>
    </lineage>
</organism>
<reference evidence="2 3" key="1">
    <citation type="submission" date="2020-08" db="EMBL/GenBank/DDBJ databases">
        <title>Whole genome shotgun sequence of Actinoplanes ianthinogenes NBRC 13996.</title>
        <authorList>
            <person name="Komaki H."/>
            <person name="Tamura T."/>
        </authorList>
    </citation>
    <scope>NUCLEOTIDE SEQUENCE [LARGE SCALE GENOMIC DNA]</scope>
    <source>
        <strain evidence="2 3">NBRC 13996</strain>
    </source>
</reference>
<accession>A0ABN6CS39</accession>
<evidence type="ECO:0000313" key="2">
    <source>
        <dbReference type="EMBL" id="BCJ47429.1"/>
    </source>
</evidence>
<evidence type="ECO:0000256" key="1">
    <source>
        <dbReference type="SAM" id="Phobius"/>
    </source>
</evidence>
<proteinExistence type="predicted"/>
<dbReference type="EMBL" id="AP023356">
    <property type="protein sequence ID" value="BCJ47429.1"/>
    <property type="molecule type" value="Genomic_DNA"/>
</dbReference>
<keyword evidence="1" id="KW-0812">Transmembrane</keyword>
<feature type="transmembrane region" description="Helical" evidence="1">
    <location>
        <begin position="50"/>
        <end position="73"/>
    </location>
</feature>
<keyword evidence="1" id="KW-0472">Membrane</keyword>